<dbReference type="SUPFAM" id="SSF47598">
    <property type="entry name" value="Ribbon-helix-helix"/>
    <property type="match status" value="1"/>
</dbReference>
<reference evidence="2 3" key="1">
    <citation type="submission" date="2019-09" db="EMBL/GenBank/DDBJ databases">
        <title>YIM 132548 draft genome.</title>
        <authorList>
            <person name="Jiang L."/>
        </authorList>
    </citation>
    <scope>NUCLEOTIDE SEQUENCE [LARGE SCALE GENOMIC DNA]</scope>
    <source>
        <strain evidence="2 3">YIM 132548</strain>
    </source>
</reference>
<sequence>MNATDRSKTPKPSSSKRLHRRLTLDIPDGLHRRLKLHAVLTDRTIADVIRELLDEKLPRW</sequence>
<evidence type="ECO:0000313" key="3">
    <source>
        <dbReference type="Proteomes" id="UP000441523"/>
    </source>
</evidence>
<feature type="region of interest" description="Disordered" evidence="1">
    <location>
        <begin position="1"/>
        <end position="22"/>
    </location>
</feature>
<gene>
    <name evidence="2" type="ORF">F6X51_26270</name>
</gene>
<dbReference type="EMBL" id="VZZJ01000045">
    <property type="protein sequence ID" value="KAB1068823.1"/>
    <property type="molecule type" value="Genomic_DNA"/>
</dbReference>
<dbReference type="InterPro" id="IPR010985">
    <property type="entry name" value="Ribbon_hlx_hlx"/>
</dbReference>
<evidence type="ECO:0000256" key="1">
    <source>
        <dbReference type="SAM" id="MobiDB-lite"/>
    </source>
</evidence>
<dbReference type="RefSeq" id="WP_150966817.1">
    <property type="nucleotide sequence ID" value="NZ_VZZJ01000045.1"/>
</dbReference>
<keyword evidence="3" id="KW-1185">Reference proteome</keyword>
<dbReference type="Gene3D" id="1.10.1220.10">
    <property type="entry name" value="Met repressor-like"/>
    <property type="match status" value="1"/>
</dbReference>
<dbReference type="Proteomes" id="UP000441523">
    <property type="component" value="Unassembled WGS sequence"/>
</dbReference>
<accession>A0A6N6MJ30</accession>
<dbReference type="AlphaFoldDB" id="A0A6N6MJ30"/>
<evidence type="ECO:0000313" key="2">
    <source>
        <dbReference type="EMBL" id="KAB1068823.1"/>
    </source>
</evidence>
<dbReference type="GO" id="GO:0006355">
    <property type="term" value="P:regulation of DNA-templated transcription"/>
    <property type="evidence" value="ECO:0007669"/>
    <property type="project" value="InterPro"/>
</dbReference>
<protein>
    <recommendedName>
        <fullName evidence="4">Chromosome partitioning protein ParB</fullName>
    </recommendedName>
</protein>
<organism evidence="2 3">
    <name type="scientific">Methylobacterium planeticum</name>
    <dbReference type="NCBI Taxonomy" id="2615211"/>
    <lineage>
        <taxon>Bacteria</taxon>
        <taxon>Pseudomonadati</taxon>
        <taxon>Pseudomonadota</taxon>
        <taxon>Alphaproteobacteria</taxon>
        <taxon>Hyphomicrobiales</taxon>
        <taxon>Methylobacteriaceae</taxon>
        <taxon>Methylobacterium</taxon>
    </lineage>
</organism>
<comment type="caution">
    <text evidence="2">The sequence shown here is derived from an EMBL/GenBank/DDBJ whole genome shotgun (WGS) entry which is preliminary data.</text>
</comment>
<dbReference type="InterPro" id="IPR013321">
    <property type="entry name" value="Arc_rbn_hlx_hlx"/>
</dbReference>
<name>A0A6N6MJ30_9HYPH</name>
<evidence type="ECO:0008006" key="4">
    <source>
        <dbReference type="Google" id="ProtNLM"/>
    </source>
</evidence>
<proteinExistence type="predicted"/>